<proteinExistence type="predicted"/>
<sequence length="95" mass="10398">MARDGAIVYLRATGRDDLAALVAAGEGDDFPEVRSAAAALRGLGDVLTRYEAALRQYAEADFWDDDWPGGALARHDHGEMARNVLNGRPPFFHRD</sequence>
<dbReference type="Proteomes" id="UP000469430">
    <property type="component" value="Unassembled WGS sequence"/>
</dbReference>
<organism evidence="1 2">
    <name type="scientific">Croceibacterium xixiisoli</name>
    <dbReference type="NCBI Taxonomy" id="1476466"/>
    <lineage>
        <taxon>Bacteria</taxon>
        <taxon>Pseudomonadati</taxon>
        <taxon>Pseudomonadota</taxon>
        <taxon>Alphaproteobacteria</taxon>
        <taxon>Sphingomonadales</taxon>
        <taxon>Erythrobacteraceae</taxon>
        <taxon>Croceibacterium</taxon>
    </lineage>
</organism>
<reference evidence="1 2" key="1">
    <citation type="submission" date="2019-12" db="EMBL/GenBank/DDBJ databases">
        <title>Genomic-based taxomic classification of the family Erythrobacteraceae.</title>
        <authorList>
            <person name="Xu L."/>
        </authorList>
    </citation>
    <scope>NUCLEOTIDE SEQUENCE [LARGE SCALE GENOMIC DNA]</scope>
    <source>
        <strain evidence="1 2">S36</strain>
    </source>
</reference>
<dbReference type="EMBL" id="WTYJ01000002">
    <property type="protein sequence ID" value="MXO99603.1"/>
    <property type="molecule type" value="Genomic_DNA"/>
</dbReference>
<dbReference type="AlphaFoldDB" id="A0A6I4TZ02"/>
<accession>A0A6I4TZ02</accession>
<gene>
    <name evidence="1" type="ORF">GRI97_11450</name>
</gene>
<name>A0A6I4TZ02_9SPHN</name>
<comment type="caution">
    <text evidence="1">The sequence shown here is derived from an EMBL/GenBank/DDBJ whole genome shotgun (WGS) entry which is preliminary data.</text>
</comment>
<evidence type="ECO:0000313" key="1">
    <source>
        <dbReference type="EMBL" id="MXO99603.1"/>
    </source>
</evidence>
<dbReference type="OrthoDB" id="7433301at2"/>
<keyword evidence="2" id="KW-1185">Reference proteome</keyword>
<evidence type="ECO:0000313" key="2">
    <source>
        <dbReference type="Proteomes" id="UP000469430"/>
    </source>
</evidence>
<protein>
    <submittedName>
        <fullName evidence="1">Uncharacterized protein</fullName>
    </submittedName>
</protein>